<proteinExistence type="predicted"/>
<dbReference type="AlphaFoldDB" id="A0A0B6YP63"/>
<reference evidence="1" key="1">
    <citation type="submission" date="2014-12" db="EMBL/GenBank/DDBJ databases">
        <title>Insight into the proteome of Arion vulgaris.</title>
        <authorList>
            <person name="Aradska J."/>
            <person name="Bulat T."/>
            <person name="Smidak R."/>
            <person name="Sarate P."/>
            <person name="Gangsoo J."/>
            <person name="Sialana F."/>
            <person name="Bilban M."/>
            <person name="Lubec G."/>
        </authorList>
    </citation>
    <scope>NUCLEOTIDE SEQUENCE</scope>
    <source>
        <tissue evidence="1">Skin</tissue>
    </source>
</reference>
<evidence type="ECO:0000313" key="1">
    <source>
        <dbReference type="EMBL" id="CEK57280.1"/>
    </source>
</evidence>
<sequence length="49" mass="5533">GSWSPVVQPCDLCTQRILNQAPLEPQNVYSTWSLAQSVINITIRSHRPQ</sequence>
<protein>
    <submittedName>
        <fullName evidence="1">Uncharacterized protein</fullName>
    </submittedName>
</protein>
<name>A0A0B6YP63_9EUPU</name>
<dbReference type="EMBL" id="HACG01010415">
    <property type="protein sequence ID" value="CEK57280.1"/>
    <property type="molecule type" value="Transcribed_RNA"/>
</dbReference>
<accession>A0A0B6YP63</accession>
<gene>
    <name evidence="1" type="primary">ORF29753</name>
</gene>
<organism evidence="1">
    <name type="scientific">Arion vulgaris</name>
    <dbReference type="NCBI Taxonomy" id="1028688"/>
    <lineage>
        <taxon>Eukaryota</taxon>
        <taxon>Metazoa</taxon>
        <taxon>Spiralia</taxon>
        <taxon>Lophotrochozoa</taxon>
        <taxon>Mollusca</taxon>
        <taxon>Gastropoda</taxon>
        <taxon>Heterobranchia</taxon>
        <taxon>Euthyneura</taxon>
        <taxon>Panpulmonata</taxon>
        <taxon>Eupulmonata</taxon>
        <taxon>Stylommatophora</taxon>
        <taxon>Helicina</taxon>
        <taxon>Arionoidea</taxon>
        <taxon>Arionidae</taxon>
        <taxon>Arion</taxon>
    </lineage>
</organism>
<feature type="non-terminal residue" evidence="1">
    <location>
        <position position="1"/>
    </location>
</feature>